<evidence type="ECO:0000313" key="1">
    <source>
        <dbReference type="EMBL" id="GDY28847.1"/>
    </source>
</evidence>
<accession>A0A4D4J4D9</accession>
<dbReference type="EMBL" id="BJFL01000002">
    <property type="protein sequence ID" value="GDY28847.1"/>
    <property type="molecule type" value="Genomic_DNA"/>
</dbReference>
<protein>
    <recommendedName>
        <fullName evidence="3">Secreted protein</fullName>
    </recommendedName>
</protein>
<dbReference type="OrthoDB" id="3538051at2"/>
<organism evidence="1 2">
    <name type="scientific">Gandjariella thermophila</name>
    <dbReference type="NCBI Taxonomy" id="1931992"/>
    <lineage>
        <taxon>Bacteria</taxon>
        <taxon>Bacillati</taxon>
        <taxon>Actinomycetota</taxon>
        <taxon>Actinomycetes</taxon>
        <taxon>Pseudonocardiales</taxon>
        <taxon>Pseudonocardiaceae</taxon>
        <taxon>Gandjariella</taxon>
    </lineage>
</organism>
<dbReference type="Proteomes" id="UP000298860">
    <property type="component" value="Unassembled WGS sequence"/>
</dbReference>
<name>A0A4D4J4D9_9PSEU</name>
<keyword evidence="2" id="KW-1185">Reference proteome</keyword>
<reference evidence="2" key="1">
    <citation type="submission" date="2019-04" db="EMBL/GenBank/DDBJ databases">
        <title>Draft genome sequence of Pseudonocardiaceae bacterium SL3-2-4.</title>
        <authorList>
            <person name="Ningsih F."/>
            <person name="Yokota A."/>
            <person name="Sakai Y."/>
            <person name="Nanatani K."/>
            <person name="Yabe S."/>
            <person name="Oetari A."/>
            <person name="Sjamsuridzal W."/>
        </authorList>
    </citation>
    <scope>NUCLEOTIDE SEQUENCE [LARGE SCALE GENOMIC DNA]</scope>
    <source>
        <strain evidence="2">SL3-2-4</strain>
    </source>
</reference>
<sequence length="111" mass="11485">MRRLFWLGLGVAAGVAIARKANDVARQATPAGVAGNLGAAIHELASAVGSFGADVRAGMVEREQELYDEVERRTGIAPGGAGRRDWVPGEVVAARPPVRRGTGARARRAGG</sequence>
<proteinExistence type="predicted"/>
<dbReference type="AlphaFoldDB" id="A0A4D4J4D9"/>
<comment type="caution">
    <text evidence="1">The sequence shown here is derived from an EMBL/GenBank/DDBJ whole genome shotgun (WGS) entry which is preliminary data.</text>
</comment>
<gene>
    <name evidence="1" type="ORF">GTS_04800</name>
</gene>
<evidence type="ECO:0008006" key="3">
    <source>
        <dbReference type="Google" id="ProtNLM"/>
    </source>
</evidence>
<dbReference type="RefSeq" id="WP_137812057.1">
    <property type="nucleotide sequence ID" value="NZ_BJFL01000002.1"/>
</dbReference>
<evidence type="ECO:0000313" key="2">
    <source>
        <dbReference type="Proteomes" id="UP000298860"/>
    </source>
</evidence>